<protein>
    <recommendedName>
        <fullName evidence="1">protein-ribulosamine 3-kinase</fullName>
        <ecNumber evidence="1">2.7.1.172</ecNumber>
    </recommendedName>
</protein>
<dbReference type="PANTHER" id="PTHR12149:SF8">
    <property type="entry name" value="PROTEIN-RIBULOSAMINE 3-KINASE"/>
    <property type="match status" value="1"/>
</dbReference>
<gene>
    <name evidence="3" type="ORF">UCRPC4_g00843</name>
</gene>
<dbReference type="GO" id="GO:0102193">
    <property type="term" value="F:protein-ribulosamine 3-kinase activity"/>
    <property type="evidence" value="ECO:0007669"/>
    <property type="project" value="UniProtKB-EC"/>
</dbReference>
<dbReference type="OrthoDB" id="5772781at2759"/>
<dbReference type="InterPro" id="IPR011009">
    <property type="entry name" value="Kinase-like_dom_sf"/>
</dbReference>
<evidence type="ECO:0000313" key="4">
    <source>
        <dbReference type="Proteomes" id="UP000053317"/>
    </source>
</evidence>
<proteinExistence type="predicted"/>
<dbReference type="Proteomes" id="UP000053317">
    <property type="component" value="Unassembled WGS sequence"/>
</dbReference>
<accession>A0A0G2GXG1</accession>
<reference evidence="3 4" key="2">
    <citation type="submission" date="2015-05" db="EMBL/GenBank/DDBJ databases">
        <authorList>
            <person name="Morales-Cruz A."/>
            <person name="Amrine K.C."/>
            <person name="Cantu D."/>
        </authorList>
    </citation>
    <scope>NUCLEOTIDE SEQUENCE [LARGE SCALE GENOMIC DNA]</scope>
    <source>
        <strain evidence="3">UCRPC4</strain>
    </source>
</reference>
<dbReference type="AlphaFoldDB" id="A0A0G2GXG1"/>
<dbReference type="SUPFAM" id="SSF56112">
    <property type="entry name" value="Protein kinase-like (PK-like)"/>
    <property type="match status" value="1"/>
</dbReference>
<comment type="catalytic activity">
    <reaction evidence="2">
        <text>N(6)-D-ribulosyl-L-lysyl-[protein] + ATP = N(6)-(3-O-phospho-D-ribulosyl)-L-lysyl-[protein] + ADP + H(+)</text>
        <dbReference type="Rhea" id="RHEA:48432"/>
        <dbReference type="Rhea" id="RHEA-COMP:12103"/>
        <dbReference type="Rhea" id="RHEA-COMP:12104"/>
        <dbReference type="ChEBI" id="CHEBI:15378"/>
        <dbReference type="ChEBI" id="CHEBI:30616"/>
        <dbReference type="ChEBI" id="CHEBI:90418"/>
        <dbReference type="ChEBI" id="CHEBI:90420"/>
        <dbReference type="ChEBI" id="CHEBI:456216"/>
        <dbReference type="EC" id="2.7.1.172"/>
    </reaction>
    <physiologicalReaction direction="left-to-right" evidence="2">
        <dbReference type="Rhea" id="RHEA:48433"/>
    </physiologicalReaction>
</comment>
<dbReference type="EMBL" id="LCWF01000021">
    <property type="protein sequence ID" value="KKY27863.1"/>
    <property type="molecule type" value="Genomic_DNA"/>
</dbReference>
<dbReference type="EC" id="2.7.1.172" evidence="1"/>
<organism evidence="3 4">
    <name type="scientific">Phaeomoniella chlamydospora</name>
    <name type="common">Phaeoacremonium chlamydosporum</name>
    <dbReference type="NCBI Taxonomy" id="158046"/>
    <lineage>
        <taxon>Eukaryota</taxon>
        <taxon>Fungi</taxon>
        <taxon>Dikarya</taxon>
        <taxon>Ascomycota</taxon>
        <taxon>Pezizomycotina</taxon>
        <taxon>Eurotiomycetes</taxon>
        <taxon>Chaetothyriomycetidae</taxon>
        <taxon>Phaeomoniellales</taxon>
        <taxon>Phaeomoniellaceae</taxon>
        <taxon>Phaeomoniella</taxon>
    </lineage>
</organism>
<comment type="caution">
    <text evidence="3">The sequence shown here is derived from an EMBL/GenBank/DDBJ whole genome shotgun (WGS) entry which is preliminary data.</text>
</comment>
<dbReference type="PANTHER" id="PTHR12149">
    <property type="entry name" value="FRUCTOSAMINE 3 KINASE-RELATED PROTEIN"/>
    <property type="match status" value="1"/>
</dbReference>
<dbReference type="Gene3D" id="3.90.1200.10">
    <property type="match status" value="1"/>
</dbReference>
<evidence type="ECO:0000313" key="3">
    <source>
        <dbReference type="EMBL" id="KKY27863.1"/>
    </source>
</evidence>
<evidence type="ECO:0000256" key="1">
    <source>
        <dbReference type="ARBA" id="ARBA00011961"/>
    </source>
</evidence>
<name>A0A0G2GXG1_PHACM</name>
<keyword evidence="4" id="KW-1185">Reference proteome</keyword>
<reference evidence="3 4" key="1">
    <citation type="submission" date="2015-05" db="EMBL/GenBank/DDBJ databases">
        <title>Distinctive expansion of gene families associated with plant cell wall degradation and secondary metabolism in the genomes of grapevine trunk pathogens.</title>
        <authorList>
            <person name="Lawrence D.P."/>
            <person name="Travadon R."/>
            <person name="Rolshausen P.E."/>
            <person name="Baumgartner K."/>
        </authorList>
    </citation>
    <scope>NUCLEOTIDE SEQUENCE [LARGE SCALE GENOMIC DNA]</scope>
    <source>
        <strain evidence="3">UCRPC4</strain>
    </source>
</reference>
<evidence type="ECO:0000256" key="2">
    <source>
        <dbReference type="ARBA" id="ARBA00048655"/>
    </source>
</evidence>
<dbReference type="InterPro" id="IPR016477">
    <property type="entry name" value="Fructo-/Ketosamine-3-kinase"/>
</dbReference>
<dbReference type="Pfam" id="PF03881">
    <property type="entry name" value="Fructosamin_kin"/>
    <property type="match status" value="1"/>
</dbReference>
<sequence>MTQEGARANVPQFANLPAYIEPAVQSMEREIVRKLTELPENLLEAIDDNVAACEGHQPTTSGSPFDQISNGKQITHTDIGKSNLRGEYESMKAIHAVMPEFVPEPVAVGTYASNSDVHFYLMGFLDMTDETPGPEALPKKVAEMHEKCTSPNGNYGFHVPTNMGALVQPNTWNESWESYYTDMLQRCFKWEQAMHGKNPEMEELFEVIVLKVIPRLLRPLETGGNEIQPCLVHGDLWDGNTSTDADDDRPLIFDASSTYAHNEFELAPWSLDRHQIYKQYIWEYRKHFARSQPEEDFEGRLRLYALAIEDMRYLVSQYPEGYEGKESRKGTA</sequence>